<gene>
    <name evidence="1" type="ORF">B7P43_G06332</name>
</gene>
<comment type="caution">
    <text evidence="1">The sequence shown here is derived from an EMBL/GenBank/DDBJ whole genome shotgun (WGS) entry which is preliminary data.</text>
</comment>
<evidence type="ECO:0000313" key="2">
    <source>
        <dbReference type="Proteomes" id="UP000235965"/>
    </source>
</evidence>
<dbReference type="EMBL" id="NEVH01026089">
    <property type="protein sequence ID" value="PNF14818.1"/>
    <property type="molecule type" value="Genomic_DNA"/>
</dbReference>
<keyword evidence="2" id="KW-1185">Reference proteome</keyword>
<protein>
    <recommendedName>
        <fullName evidence="3">Reverse transcriptase domain-containing protein</fullName>
    </recommendedName>
</protein>
<proteinExistence type="predicted"/>
<evidence type="ECO:0008006" key="3">
    <source>
        <dbReference type="Google" id="ProtNLM"/>
    </source>
</evidence>
<feature type="non-terminal residue" evidence="1">
    <location>
        <position position="1"/>
    </location>
</feature>
<sequence length="146" mass="17051">FFDYTAIFAAHEDPLQASSNLQEHLHLIENWTDKLKIKINCAKFTHTTFTLRAHFNRENVKQAKQVTYLGITLDSKLTWRPHIIKKRQQMDLKAAELNWLLGRKSNLSLSNKLLIYKAVIRPIWTYGIKLWGTAFNSAVDIIKRSQ</sequence>
<dbReference type="Proteomes" id="UP000235965">
    <property type="component" value="Unassembled WGS sequence"/>
</dbReference>
<reference evidence="1 2" key="1">
    <citation type="submission" date="2017-12" db="EMBL/GenBank/DDBJ databases">
        <title>Hemimetabolous genomes reveal molecular basis of termite eusociality.</title>
        <authorList>
            <person name="Harrison M.C."/>
            <person name="Jongepier E."/>
            <person name="Robertson H.M."/>
            <person name="Arning N."/>
            <person name="Bitard-Feildel T."/>
            <person name="Chao H."/>
            <person name="Childers C.P."/>
            <person name="Dinh H."/>
            <person name="Doddapaneni H."/>
            <person name="Dugan S."/>
            <person name="Gowin J."/>
            <person name="Greiner C."/>
            <person name="Han Y."/>
            <person name="Hu H."/>
            <person name="Hughes D.S.T."/>
            <person name="Huylmans A.-K."/>
            <person name="Kemena C."/>
            <person name="Kremer L.P.M."/>
            <person name="Lee S.L."/>
            <person name="Lopez-Ezquerra A."/>
            <person name="Mallet L."/>
            <person name="Monroy-Kuhn J.M."/>
            <person name="Moser A."/>
            <person name="Murali S.C."/>
            <person name="Muzny D.M."/>
            <person name="Otani S."/>
            <person name="Piulachs M.-D."/>
            <person name="Poelchau M."/>
            <person name="Qu J."/>
            <person name="Schaub F."/>
            <person name="Wada-Katsumata A."/>
            <person name="Worley K.C."/>
            <person name="Xie Q."/>
            <person name="Ylla G."/>
            <person name="Poulsen M."/>
            <person name="Gibbs R.A."/>
            <person name="Schal C."/>
            <person name="Richards S."/>
            <person name="Belles X."/>
            <person name="Korb J."/>
            <person name="Bornberg-Bauer E."/>
        </authorList>
    </citation>
    <scope>NUCLEOTIDE SEQUENCE [LARGE SCALE GENOMIC DNA]</scope>
    <source>
        <tissue evidence="1">Whole body</tissue>
    </source>
</reference>
<dbReference type="STRING" id="105785.A0A2J7PER1"/>
<accession>A0A2J7PER1</accession>
<dbReference type="InParanoid" id="A0A2J7PER1"/>
<name>A0A2J7PER1_9NEOP</name>
<dbReference type="PANTHER" id="PTHR33332">
    <property type="entry name" value="REVERSE TRANSCRIPTASE DOMAIN-CONTAINING PROTEIN"/>
    <property type="match status" value="1"/>
</dbReference>
<evidence type="ECO:0000313" key="1">
    <source>
        <dbReference type="EMBL" id="PNF14818.1"/>
    </source>
</evidence>
<dbReference type="AlphaFoldDB" id="A0A2J7PER1"/>
<organism evidence="1 2">
    <name type="scientific">Cryptotermes secundus</name>
    <dbReference type="NCBI Taxonomy" id="105785"/>
    <lineage>
        <taxon>Eukaryota</taxon>
        <taxon>Metazoa</taxon>
        <taxon>Ecdysozoa</taxon>
        <taxon>Arthropoda</taxon>
        <taxon>Hexapoda</taxon>
        <taxon>Insecta</taxon>
        <taxon>Pterygota</taxon>
        <taxon>Neoptera</taxon>
        <taxon>Polyneoptera</taxon>
        <taxon>Dictyoptera</taxon>
        <taxon>Blattodea</taxon>
        <taxon>Blattoidea</taxon>
        <taxon>Termitoidae</taxon>
        <taxon>Kalotermitidae</taxon>
        <taxon>Cryptotermitinae</taxon>
        <taxon>Cryptotermes</taxon>
    </lineage>
</organism>